<dbReference type="CDD" id="cd06121">
    <property type="entry name" value="cupin_YML079wp"/>
    <property type="match status" value="1"/>
</dbReference>
<dbReference type="InterPro" id="IPR009327">
    <property type="entry name" value="Cupin_DUF985"/>
</dbReference>
<dbReference type="InterPro" id="IPR014710">
    <property type="entry name" value="RmlC-like_jellyroll"/>
</dbReference>
<reference evidence="2" key="1">
    <citation type="submission" date="2019-06" db="EMBL/GenBank/DDBJ databases">
        <authorList>
            <person name="Murdoch R.W."/>
            <person name="Fathepure B."/>
        </authorList>
    </citation>
    <scope>NUCLEOTIDE SEQUENCE</scope>
</reference>
<name>A0A5B8RAI4_9ZZZZ</name>
<evidence type="ECO:0000259" key="1">
    <source>
        <dbReference type="Pfam" id="PF06172"/>
    </source>
</evidence>
<dbReference type="PANTHER" id="PTHR33387">
    <property type="entry name" value="RMLC-LIKE JELLY ROLL FOLD PROTEIN"/>
    <property type="match status" value="1"/>
</dbReference>
<dbReference type="Pfam" id="PF06172">
    <property type="entry name" value="Cupin_5"/>
    <property type="match status" value="1"/>
</dbReference>
<protein>
    <recommendedName>
        <fullName evidence="1">DUF985 domain-containing protein</fullName>
    </recommendedName>
</protein>
<feature type="domain" description="DUF985" evidence="1">
    <location>
        <begin position="6"/>
        <end position="144"/>
    </location>
</feature>
<dbReference type="EMBL" id="MN079131">
    <property type="protein sequence ID" value="QEA06219.1"/>
    <property type="molecule type" value="Genomic_DNA"/>
</dbReference>
<proteinExistence type="predicted"/>
<evidence type="ECO:0000313" key="2">
    <source>
        <dbReference type="EMBL" id="QEA06219.1"/>
    </source>
</evidence>
<dbReference type="AlphaFoldDB" id="A0A5B8RAI4"/>
<dbReference type="PANTHER" id="PTHR33387:SF3">
    <property type="entry name" value="DUF985 DOMAIN-CONTAINING PROTEIN"/>
    <property type="match status" value="1"/>
</dbReference>
<dbReference type="InterPro" id="IPR011051">
    <property type="entry name" value="RmlC_Cupin_sf"/>
</dbReference>
<gene>
    <name evidence="2" type="ORF">KBTEX_02549</name>
</gene>
<accession>A0A5B8RAI4</accession>
<sequence>MAATAEEIIHALSLEPHVEGGYYRRTYQADAQPRVLTPGGERHAMTSIHYLLTAAAPVGHFHRNRSDIVHYFHMGDPVRYHLIHRDGRLEQVDLGHGLAAGQRLQLTVPGGVWKASELLAGEHGYGLISEAVTPGFDFADMALAERDTLAAAHPAHAALIRRLTRG</sequence>
<dbReference type="InterPro" id="IPR039935">
    <property type="entry name" value="YML079W-like"/>
</dbReference>
<dbReference type="SUPFAM" id="SSF51182">
    <property type="entry name" value="RmlC-like cupins"/>
    <property type="match status" value="1"/>
</dbReference>
<organism evidence="2">
    <name type="scientific">uncultured organism</name>
    <dbReference type="NCBI Taxonomy" id="155900"/>
    <lineage>
        <taxon>unclassified sequences</taxon>
        <taxon>environmental samples</taxon>
    </lineage>
</organism>
<dbReference type="Gene3D" id="2.60.120.10">
    <property type="entry name" value="Jelly Rolls"/>
    <property type="match status" value="1"/>
</dbReference>